<sequence>MGIENFPASLSAAIQQGYLAREFQDGLESSIGYDATSDKEIFPARIGETLTKTRKGLKSPVTTPMNPTSNTNFDNGLTASTWSVEQYTMSIYQYGDTIDLNTVNEGVGIADQFLKNARTNGVQAMQSRDRIARNVLFGGASNGVGGYLGGNTRVRTTLTATGTTVSVDDIRGFQNVLSSTGQVVAISSTAGMTVTIGSSSYTVTAATADSTNVSTAPDGVSGTLTTSANVTVSDGTAGNAVVASTAPLVIRPNNRLTTAALAAGDTLGIQNVLAGVAALRRNNVPTINGAYNCYLDDLQLLGLFRDADFKELYRGAYQSDTYRHGTVFEILGVRFVPTTEAPQQAAISTAAGPIHRALLLGQGALVRGDYANTGNMDIPDVDRSLLELVDGVAMVTREPLDRLKQIIAQSWYWIGGFALPTDVTANTTIIPTATNSYLKRGVVIESLGTDGNAAA</sequence>
<comment type="caution">
    <text evidence="1">The sequence shown here is derived from an EMBL/GenBank/DDBJ whole genome shotgun (WGS) entry which is preliminary data.</text>
</comment>
<dbReference type="RefSeq" id="WP_207883760.1">
    <property type="nucleotide sequence ID" value="NZ_JAFVMF010000030.1"/>
</dbReference>
<accession>A0ABS3M0V6</accession>
<evidence type="ECO:0000313" key="1">
    <source>
        <dbReference type="EMBL" id="MBO1361784.1"/>
    </source>
</evidence>
<dbReference type="Proteomes" id="UP000664771">
    <property type="component" value="Unassembled WGS sequence"/>
</dbReference>
<reference evidence="1 2" key="1">
    <citation type="submission" date="2021-03" db="EMBL/GenBank/DDBJ databases">
        <title>The complete genome sequence of Acetobacter sacchari TBRC 11175.</title>
        <authorList>
            <person name="Charoenyingcharoen P."/>
            <person name="Yukphan P."/>
        </authorList>
    </citation>
    <scope>NUCLEOTIDE SEQUENCE [LARGE SCALE GENOMIC DNA]</scope>
    <source>
        <strain evidence="1 2">TBRC 11175</strain>
    </source>
</reference>
<dbReference type="EMBL" id="JAFVMF010000030">
    <property type="protein sequence ID" value="MBO1361784.1"/>
    <property type="molecule type" value="Genomic_DNA"/>
</dbReference>
<organism evidence="1 2">
    <name type="scientific">Acetobacter sacchari</name>
    <dbReference type="NCBI Taxonomy" id="2661687"/>
    <lineage>
        <taxon>Bacteria</taxon>
        <taxon>Pseudomonadati</taxon>
        <taxon>Pseudomonadota</taxon>
        <taxon>Alphaproteobacteria</taxon>
        <taxon>Acetobacterales</taxon>
        <taxon>Acetobacteraceae</taxon>
        <taxon>Acetobacter</taxon>
    </lineage>
</organism>
<evidence type="ECO:0000313" key="2">
    <source>
        <dbReference type="Proteomes" id="UP000664771"/>
    </source>
</evidence>
<keyword evidence="2" id="KW-1185">Reference proteome</keyword>
<gene>
    <name evidence="1" type="ORF">J2D73_18540</name>
</gene>
<name>A0ABS3M0V6_9PROT</name>
<protein>
    <submittedName>
        <fullName evidence="1">DUF4043 domain-containing protein</fullName>
    </submittedName>
</protein>
<proteinExistence type="predicted"/>